<accession>A0A0G0T5S9</accession>
<dbReference type="CDD" id="cd00063">
    <property type="entry name" value="FN3"/>
    <property type="match status" value="1"/>
</dbReference>
<dbReference type="Pfam" id="PF16656">
    <property type="entry name" value="Pur_ac_phosph_N"/>
    <property type="match status" value="1"/>
</dbReference>
<evidence type="ECO:0000259" key="1">
    <source>
        <dbReference type="Pfam" id="PF16656"/>
    </source>
</evidence>
<evidence type="ECO:0000313" key="2">
    <source>
        <dbReference type="EMBL" id="KKR33167.1"/>
    </source>
</evidence>
<dbReference type="InterPro" id="IPR008963">
    <property type="entry name" value="Purple_acid_Pase-like_N"/>
</dbReference>
<dbReference type="Proteomes" id="UP000034539">
    <property type="component" value="Unassembled WGS sequence"/>
</dbReference>
<dbReference type="GO" id="GO:0003993">
    <property type="term" value="F:acid phosphatase activity"/>
    <property type="evidence" value="ECO:0007669"/>
    <property type="project" value="InterPro"/>
</dbReference>
<dbReference type="Gene3D" id="2.60.40.380">
    <property type="entry name" value="Purple acid phosphatase-like, N-terminal"/>
    <property type="match status" value="1"/>
</dbReference>
<sequence length="211" mass="22941">MNQNKNIFKSIITVLGLLIFLVINIVAGQRVLTIFTKAESNSPLDVKVPEVSANQAVITYGTQNEVQGVIEYGTNPASLTQIAPETSSSVDHKVTLNLLSPNTTYYFTIKIGEKSYDNAGLPYSFITSGESAANPQTTIPTNIPIKPASSFPTLEPTVIITPAKLQSCQISDFQKHYGAMKGTSNYDANFDLILDGIINVADYMECLNKNK</sequence>
<protein>
    <submittedName>
        <fullName evidence="2">Putative secreted protein containing fibronectin type III-like protein</fullName>
    </submittedName>
</protein>
<dbReference type="GO" id="GO:0046872">
    <property type="term" value="F:metal ion binding"/>
    <property type="evidence" value="ECO:0007669"/>
    <property type="project" value="InterPro"/>
</dbReference>
<dbReference type="GO" id="GO:0000272">
    <property type="term" value="P:polysaccharide catabolic process"/>
    <property type="evidence" value="ECO:0007669"/>
    <property type="project" value="InterPro"/>
</dbReference>
<feature type="domain" description="Purple acid phosphatase N-terminal" evidence="1">
    <location>
        <begin position="49"/>
        <end position="113"/>
    </location>
</feature>
<comment type="caution">
    <text evidence="2">The sequence shown here is derived from an EMBL/GenBank/DDBJ whole genome shotgun (WGS) entry which is preliminary data.</text>
</comment>
<dbReference type="InterPro" id="IPR003961">
    <property type="entry name" value="FN3_dom"/>
</dbReference>
<evidence type="ECO:0000313" key="3">
    <source>
        <dbReference type="Proteomes" id="UP000034539"/>
    </source>
</evidence>
<name>A0A0G0T5S9_9BACT</name>
<dbReference type="AlphaFoldDB" id="A0A0G0T5S9"/>
<dbReference type="Gene3D" id="1.10.1330.10">
    <property type="entry name" value="Dockerin domain"/>
    <property type="match status" value="1"/>
</dbReference>
<proteinExistence type="predicted"/>
<organism evidence="2 3">
    <name type="scientific">Candidatus Gottesmanbacteria bacterium GW2011_GWC2_39_8</name>
    <dbReference type="NCBI Taxonomy" id="1618450"/>
    <lineage>
        <taxon>Bacteria</taxon>
        <taxon>Candidatus Gottesmaniibacteriota</taxon>
    </lineage>
</organism>
<reference evidence="2 3" key="1">
    <citation type="journal article" date="2015" name="Nature">
        <title>rRNA introns, odd ribosomes, and small enigmatic genomes across a large radiation of phyla.</title>
        <authorList>
            <person name="Brown C.T."/>
            <person name="Hug L.A."/>
            <person name="Thomas B.C."/>
            <person name="Sharon I."/>
            <person name="Castelle C.J."/>
            <person name="Singh A."/>
            <person name="Wilkins M.J."/>
            <person name="Williams K.H."/>
            <person name="Banfield J.F."/>
        </authorList>
    </citation>
    <scope>NUCLEOTIDE SEQUENCE [LARGE SCALE GENOMIC DNA]</scope>
</reference>
<gene>
    <name evidence="2" type="ORF">UT63_C0022G0010</name>
</gene>
<dbReference type="InterPro" id="IPR015914">
    <property type="entry name" value="PAPs_N"/>
</dbReference>
<dbReference type="InterPro" id="IPR036439">
    <property type="entry name" value="Dockerin_dom_sf"/>
</dbReference>
<dbReference type="EMBL" id="LBXN01000022">
    <property type="protein sequence ID" value="KKR33167.1"/>
    <property type="molecule type" value="Genomic_DNA"/>
</dbReference>
<dbReference type="SUPFAM" id="SSF49363">
    <property type="entry name" value="Purple acid phosphatase, N-terminal domain"/>
    <property type="match status" value="1"/>
</dbReference>